<name>A0A8E0RWX2_9TREM</name>
<evidence type="ECO:0000256" key="1">
    <source>
        <dbReference type="SAM" id="MobiDB-lite"/>
    </source>
</evidence>
<protein>
    <submittedName>
        <fullName evidence="2">Phosphatidylinositol-binding clathrin assembly protein</fullName>
    </submittedName>
</protein>
<proteinExistence type="predicted"/>
<sequence length="160" mass="17008">TLSPNPPDSNSSTLHRSESDFSRDLADPSSSKADSTCHTASGDFVLTEAERRHIIEEERARLESFVSTARQRAVSGAEADMRTAQDKLKKLSTDTEFADLLSSSVTIGDSTMLGLSSSGSPWTTQSTTAVNPWCPSSDAGNQPIATNGNQALALLGKLTF</sequence>
<accession>A0A8E0RWX2</accession>
<keyword evidence="3" id="KW-1185">Reference proteome</keyword>
<dbReference type="Proteomes" id="UP000728185">
    <property type="component" value="Unassembled WGS sequence"/>
</dbReference>
<feature type="compositionally biased region" description="Basic and acidic residues" evidence="1">
    <location>
        <begin position="15"/>
        <end position="26"/>
    </location>
</feature>
<evidence type="ECO:0000313" key="2">
    <source>
        <dbReference type="EMBL" id="KAA0190087.1"/>
    </source>
</evidence>
<evidence type="ECO:0000313" key="3">
    <source>
        <dbReference type="Proteomes" id="UP000728185"/>
    </source>
</evidence>
<feature type="region of interest" description="Disordered" evidence="1">
    <location>
        <begin position="1"/>
        <end position="39"/>
    </location>
</feature>
<feature type="compositionally biased region" description="Polar residues" evidence="1">
    <location>
        <begin position="28"/>
        <end position="39"/>
    </location>
</feature>
<feature type="non-terminal residue" evidence="2">
    <location>
        <position position="1"/>
    </location>
</feature>
<reference evidence="2" key="1">
    <citation type="submission" date="2019-05" db="EMBL/GenBank/DDBJ databases">
        <title>Annotation for the trematode Fasciolopsis buski.</title>
        <authorList>
            <person name="Choi Y.-J."/>
        </authorList>
    </citation>
    <scope>NUCLEOTIDE SEQUENCE</scope>
    <source>
        <strain evidence="2">HT</strain>
        <tissue evidence="2">Whole worm</tissue>
    </source>
</reference>
<gene>
    <name evidence="2" type="ORF">FBUS_02355</name>
</gene>
<comment type="caution">
    <text evidence="2">The sequence shown here is derived from an EMBL/GenBank/DDBJ whole genome shotgun (WGS) entry which is preliminary data.</text>
</comment>
<organism evidence="2 3">
    <name type="scientific">Fasciolopsis buskii</name>
    <dbReference type="NCBI Taxonomy" id="27845"/>
    <lineage>
        <taxon>Eukaryota</taxon>
        <taxon>Metazoa</taxon>
        <taxon>Spiralia</taxon>
        <taxon>Lophotrochozoa</taxon>
        <taxon>Platyhelminthes</taxon>
        <taxon>Trematoda</taxon>
        <taxon>Digenea</taxon>
        <taxon>Plagiorchiida</taxon>
        <taxon>Echinostomata</taxon>
        <taxon>Echinostomatoidea</taxon>
        <taxon>Fasciolidae</taxon>
        <taxon>Fasciolopsis</taxon>
    </lineage>
</organism>
<dbReference type="EMBL" id="LUCM01007372">
    <property type="protein sequence ID" value="KAA0190087.1"/>
    <property type="molecule type" value="Genomic_DNA"/>
</dbReference>
<dbReference type="AlphaFoldDB" id="A0A8E0RWX2"/>